<dbReference type="Pfam" id="PF13483">
    <property type="entry name" value="Lactamase_B_3"/>
    <property type="match status" value="1"/>
</dbReference>
<organism evidence="2 3">
    <name type="scientific">Nocardioides thalensis</name>
    <dbReference type="NCBI Taxonomy" id="1914755"/>
    <lineage>
        <taxon>Bacteria</taxon>
        <taxon>Bacillati</taxon>
        <taxon>Actinomycetota</taxon>
        <taxon>Actinomycetes</taxon>
        <taxon>Propionibacteriales</taxon>
        <taxon>Nocardioidaceae</taxon>
        <taxon>Nocardioides</taxon>
    </lineage>
</organism>
<dbReference type="InterPro" id="IPR001279">
    <property type="entry name" value="Metallo-B-lactamas"/>
</dbReference>
<dbReference type="Gene3D" id="3.60.15.10">
    <property type="entry name" value="Ribonuclease Z/Hydroxyacylglutathione hydrolase-like"/>
    <property type="match status" value="1"/>
</dbReference>
<name>A0A853BX48_9ACTN</name>
<gene>
    <name evidence="2" type="ORF">HNR19_000239</name>
</gene>
<dbReference type="SUPFAM" id="SSF56281">
    <property type="entry name" value="Metallo-hydrolase/oxidoreductase"/>
    <property type="match status" value="1"/>
</dbReference>
<dbReference type="SMART" id="SM00849">
    <property type="entry name" value="Lactamase_B"/>
    <property type="match status" value="1"/>
</dbReference>
<dbReference type="RefSeq" id="WP_179666174.1">
    <property type="nucleotide sequence ID" value="NZ_JACCFP010000001.1"/>
</dbReference>
<keyword evidence="3" id="KW-1185">Reference proteome</keyword>
<dbReference type="AlphaFoldDB" id="A0A853BX48"/>
<sequence length="219" mass="23191">MRLTKLGHACVRVEHGGTTLVLDPGVFTQEDAAEGADAILITHEHPDHYDPERLRRTDAPVFTIGAVAARIREEAPDVAERVTVVQPEEAWAVGGFGVEAVGELHAVIHPDLPRFHNSGYLMTLSDGPDDSAGTTVFHPGDALTGPGVPVDVLLAPVSAPWMKISEGIDFARTIGAARNVAIHDRVYSDAGLGIADGHFGRILGAAGLDYVRLEDGADL</sequence>
<dbReference type="PANTHER" id="PTHR43546">
    <property type="entry name" value="UPF0173 METAL-DEPENDENT HYDROLASE MJ1163-RELATED"/>
    <property type="match status" value="1"/>
</dbReference>
<dbReference type="InterPro" id="IPR036866">
    <property type="entry name" value="RibonucZ/Hydroxyglut_hydro"/>
</dbReference>
<accession>A0A853BX48</accession>
<protein>
    <submittedName>
        <fullName evidence="2">L-ascorbate metabolism protein UlaG (Beta-lactamase superfamily)</fullName>
    </submittedName>
</protein>
<comment type="caution">
    <text evidence="2">The sequence shown here is derived from an EMBL/GenBank/DDBJ whole genome shotgun (WGS) entry which is preliminary data.</text>
</comment>
<reference evidence="2 3" key="1">
    <citation type="submission" date="2020-07" db="EMBL/GenBank/DDBJ databases">
        <title>Sequencing the genomes of 1000 actinobacteria strains.</title>
        <authorList>
            <person name="Klenk H.-P."/>
        </authorList>
    </citation>
    <scope>NUCLEOTIDE SEQUENCE [LARGE SCALE GENOMIC DNA]</scope>
    <source>
        <strain evidence="2 3">DSM 103833</strain>
    </source>
</reference>
<proteinExistence type="predicted"/>
<dbReference type="InterPro" id="IPR050114">
    <property type="entry name" value="UPF0173_UPF0282_UlaG_hydrolase"/>
</dbReference>
<dbReference type="PANTHER" id="PTHR43546:SF3">
    <property type="entry name" value="UPF0173 METAL-DEPENDENT HYDROLASE MJ1163"/>
    <property type="match status" value="1"/>
</dbReference>
<feature type="domain" description="Metallo-beta-lactamase" evidence="1">
    <location>
        <begin position="7"/>
        <end position="198"/>
    </location>
</feature>
<evidence type="ECO:0000313" key="3">
    <source>
        <dbReference type="Proteomes" id="UP000530424"/>
    </source>
</evidence>
<dbReference type="Proteomes" id="UP000530424">
    <property type="component" value="Unassembled WGS sequence"/>
</dbReference>
<dbReference type="EMBL" id="JACCFP010000001">
    <property type="protein sequence ID" value="NYI99540.1"/>
    <property type="molecule type" value="Genomic_DNA"/>
</dbReference>
<evidence type="ECO:0000259" key="1">
    <source>
        <dbReference type="SMART" id="SM00849"/>
    </source>
</evidence>
<evidence type="ECO:0000313" key="2">
    <source>
        <dbReference type="EMBL" id="NYI99540.1"/>
    </source>
</evidence>